<keyword evidence="3" id="KW-1185">Reference proteome</keyword>
<evidence type="ECO:0000313" key="3">
    <source>
        <dbReference type="Proteomes" id="UP000546642"/>
    </source>
</evidence>
<dbReference type="Pfam" id="PF13592">
    <property type="entry name" value="HTH_33"/>
    <property type="match status" value="1"/>
</dbReference>
<dbReference type="Proteomes" id="UP000546642">
    <property type="component" value="Unassembled WGS sequence"/>
</dbReference>
<dbReference type="RefSeq" id="WP_184076772.1">
    <property type="nucleotide sequence ID" value="NZ_JACHDS010000001.1"/>
</dbReference>
<proteinExistence type="predicted"/>
<protein>
    <recommendedName>
        <fullName evidence="1">Winged helix-turn helix domain-containing protein</fullName>
    </recommendedName>
</protein>
<dbReference type="InterPro" id="IPR025959">
    <property type="entry name" value="Winged_HTH_dom"/>
</dbReference>
<evidence type="ECO:0000259" key="1">
    <source>
        <dbReference type="Pfam" id="PF13592"/>
    </source>
</evidence>
<organism evidence="2 3">
    <name type="scientific">Nocardiopsis mwathae</name>
    <dbReference type="NCBI Taxonomy" id="1472723"/>
    <lineage>
        <taxon>Bacteria</taxon>
        <taxon>Bacillati</taxon>
        <taxon>Actinomycetota</taxon>
        <taxon>Actinomycetes</taxon>
        <taxon>Streptosporangiales</taxon>
        <taxon>Nocardiopsidaceae</taxon>
        <taxon>Nocardiopsis</taxon>
    </lineage>
</organism>
<dbReference type="EMBL" id="JACHDS010000001">
    <property type="protein sequence ID" value="MBB6173411.1"/>
    <property type="molecule type" value="Genomic_DNA"/>
</dbReference>
<sequence length="172" mass="19150">MRYTATGAPPKLTDDERGRLYNWIVGSDPRRHGFEFALWTREIITDLIKRKFGVGYTPQGIGNLLRGMGLSPQRPIVRAYEQDAEQVRAWKEEEYPRIQQEAVSAGASIFFGDEATVRTDYHAGTTWGAVGRTPIVQGSGNRMSVNMISAVSAQGKMLFSFVDEGLTSEAFI</sequence>
<name>A0A7W9YLL5_9ACTN</name>
<reference evidence="2 3" key="1">
    <citation type="submission" date="2020-08" db="EMBL/GenBank/DDBJ databases">
        <title>Sequencing the genomes of 1000 actinobacteria strains.</title>
        <authorList>
            <person name="Klenk H.-P."/>
        </authorList>
    </citation>
    <scope>NUCLEOTIDE SEQUENCE [LARGE SCALE GENOMIC DNA]</scope>
    <source>
        <strain evidence="2 3">DSM 46659</strain>
    </source>
</reference>
<gene>
    <name evidence="2" type="ORF">HNR23_003471</name>
</gene>
<evidence type="ECO:0000313" key="2">
    <source>
        <dbReference type="EMBL" id="MBB6173411.1"/>
    </source>
</evidence>
<comment type="caution">
    <text evidence="2">The sequence shown here is derived from an EMBL/GenBank/DDBJ whole genome shotgun (WGS) entry which is preliminary data.</text>
</comment>
<dbReference type="AlphaFoldDB" id="A0A7W9YLL5"/>
<feature type="domain" description="Winged helix-turn helix" evidence="1">
    <location>
        <begin position="35"/>
        <end position="94"/>
    </location>
</feature>
<accession>A0A7W9YLL5</accession>